<sequence length="64" mass="6766">MSPVSMGVSALALIPIPCRFICGRWELALERLLSSHANSFAGKVLNLVVIGRADDATRRADAGA</sequence>
<evidence type="ECO:0000313" key="1">
    <source>
        <dbReference type="EMBL" id="ALL69309.1"/>
    </source>
</evidence>
<dbReference type="AlphaFoldDB" id="A0A0N7JVI5"/>
<reference evidence="1 2" key="1">
    <citation type="journal article" date="2014" name="Genome Announc.">
        <title>Draft Genome Sequence of the Haloacid-Degrading Burkholderia caribensis Strain MBA4.</title>
        <authorList>
            <person name="Pan Y."/>
            <person name="Kong K.F."/>
            <person name="Tsang J.S."/>
        </authorList>
    </citation>
    <scope>NUCLEOTIDE SEQUENCE [LARGE SCALE GENOMIC DNA]</scope>
    <source>
        <strain evidence="1 2">MBA4</strain>
    </source>
</reference>
<dbReference type="EMBL" id="CP012747">
    <property type="protein sequence ID" value="ALL69309.1"/>
    <property type="molecule type" value="Genomic_DNA"/>
</dbReference>
<dbReference type="KEGG" id="bcai:K788_0007296"/>
<gene>
    <name evidence="1" type="ORF">K788_0007296</name>
</gene>
<name>A0A0N7JVI5_9BURK</name>
<evidence type="ECO:0000313" key="2">
    <source>
        <dbReference type="Proteomes" id="UP000019146"/>
    </source>
</evidence>
<protein>
    <submittedName>
        <fullName evidence="1">Uncharacterized protein</fullName>
    </submittedName>
</protein>
<dbReference type="Proteomes" id="UP000019146">
    <property type="component" value="Chromosome 2"/>
</dbReference>
<accession>A0A0N7JVI5</accession>
<organism evidence="1 2">
    <name type="scientific">Paraburkholderia caribensis MBA4</name>
    <dbReference type="NCBI Taxonomy" id="1323664"/>
    <lineage>
        <taxon>Bacteria</taxon>
        <taxon>Pseudomonadati</taxon>
        <taxon>Pseudomonadota</taxon>
        <taxon>Betaproteobacteria</taxon>
        <taxon>Burkholderiales</taxon>
        <taxon>Burkholderiaceae</taxon>
        <taxon>Paraburkholderia</taxon>
    </lineage>
</organism>
<proteinExistence type="predicted"/>